<dbReference type="AlphaFoldDB" id="A0A3Q4M649"/>
<dbReference type="GeneTree" id="ENSGT00940000177822"/>
<evidence type="ECO:0000313" key="2">
    <source>
        <dbReference type="Ensembl" id="ENSNBRP00000003119.1"/>
    </source>
</evidence>
<dbReference type="Proteomes" id="UP000261580">
    <property type="component" value="Unassembled WGS sequence"/>
</dbReference>
<protein>
    <submittedName>
        <fullName evidence="2">Uncharacterized protein</fullName>
    </submittedName>
</protein>
<evidence type="ECO:0000256" key="1">
    <source>
        <dbReference type="SAM" id="MobiDB-lite"/>
    </source>
</evidence>
<keyword evidence="3" id="KW-1185">Reference proteome</keyword>
<reference evidence="2" key="1">
    <citation type="submission" date="2025-08" db="UniProtKB">
        <authorList>
            <consortium name="Ensembl"/>
        </authorList>
    </citation>
    <scope>IDENTIFICATION</scope>
</reference>
<name>A0A3Q4M649_NEOBR</name>
<accession>A0A3Q4M649</accession>
<reference evidence="2" key="2">
    <citation type="submission" date="2025-09" db="UniProtKB">
        <authorList>
            <consortium name="Ensembl"/>
        </authorList>
    </citation>
    <scope>IDENTIFICATION</scope>
</reference>
<proteinExistence type="predicted"/>
<dbReference type="OMA" id="MGAMEER"/>
<sequence>MSEGFKTNLLMQQGIERDWKQCHTKYKNLKYLYRSLQRGKTDEADPRRLMRFYEEVDSIMNRTANDSLRDTGAAESADSGGLTTSDNCDEKNHVDGKLTSTRRAVEGAVEDKTCTSDSDLSVTIEATSNAYESKRHKIKEHYLDQEHMLMSELII</sequence>
<evidence type="ECO:0000313" key="3">
    <source>
        <dbReference type="Proteomes" id="UP000261580"/>
    </source>
</evidence>
<organism evidence="2 3">
    <name type="scientific">Neolamprologus brichardi</name>
    <name type="common">Fairy cichlid</name>
    <name type="synonym">Lamprologus brichardi</name>
    <dbReference type="NCBI Taxonomy" id="32507"/>
    <lineage>
        <taxon>Eukaryota</taxon>
        <taxon>Metazoa</taxon>
        <taxon>Chordata</taxon>
        <taxon>Craniata</taxon>
        <taxon>Vertebrata</taxon>
        <taxon>Euteleostomi</taxon>
        <taxon>Actinopterygii</taxon>
        <taxon>Neopterygii</taxon>
        <taxon>Teleostei</taxon>
        <taxon>Neoteleostei</taxon>
        <taxon>Acanthomorphata</taxon>
        <taxon>Ovalentaria</taxon>
        <taxon>Cichlomorphae</taxon>
        <taxon>Cichliformes</taxon>
        <taxon>Cichlidae</taxon>
        <taxon>African cichlids</taxon>
        <taxon>Pseudocrenilabrinae</taxon>
        <taxon>Lamprologini</taxon>
        <taxon>Neolamprologus</taxon>
    </lineage>
</organism>
<dbReference type="Bgee" id="ENSNBRG00000002512">
    <property type="expression patterns" value="Expressed in zone of skin and 4 other cell types or tissues"/>
</dbReference>
<dbReference type="Ensembl" id="ENSNBRT00000003230.1">
    <property type="protein sequence ID" value="ENSNBRP00000003119.1"/>
    <property type="gene ID" value="ENSNBRG00000002512.1"/>
</dbReference>
<feature type="region of interest" description="Disordered" evidence="1">
    <location>
        <begin position="64"/>
        <end position="89"/>
    </location>
</feature>